<evidence type="ECO:0000256" key="3">
    <source>
        <dbReference type="ARBA" id="ARBA00022475"/>
    </source>
</evidence>
<evidence type="ECO:0000256" key="6">
    <source>
        <dbReference type="ARBA" id="ARBA00023136"/>
    </source>
</evidence>
<proteinExistence type="predicted"/>
<dbReference type="Proteomes" id="UP000786875">
    <property type="component" value="Unassembled WGS sequence"/>
</dbReference>
<sequence>MNPLLLICLLLGIAARRYLTFPEQLVPSINWWLITIALPCLIITLIPHTVITKESLVPIAGMWCVFIGALGVALILGKIFSWSKEVIGVVALVGGIGNTSFMGYPIVESYYGASGLQIAVIADQVGSFIILSTAGVITMTLCAGQRPTAKMIIKRVLSFPPFIALCVSIVIKPFNGLPEFLETPLAQIGATLSPLALFCVGLQISLRPPRGVIVPLFSGVIWKLAFAPLIVWGVVSLTGSTGLTQQVTIIEAAMAPMIAAAIMAQRAGLQPALANAIQGYAILLSFLTLPIWHILLVKSF</sequence>
<dbReference type="RefSeq" id="WP_214212274.1">
    <property type="nucleotide sequence ID" value="NZ_JABBFO010000002.1"/>
</dbReference>
<feature type="transmembrane region" description="Helical" evidence="7">
    <location>
        <begin position="31"/>
        <end position="51"/>
    </location>
</feature>
<dbReference type="PANTHER" id="PTHR36838">
    <property type="entry name" value="AUXIN EFFLUX CARRIER FAMILY PROTEIN"/>
    <property type="match status" value="1"/>
</dbReference>
<evidence type="ECO:0000313" key="8">
    <source>
        <dbReference type="EMBL" id="MBT0726449.1"/>
    </source>
</evidence>
<dbReference type="Pfam" id="PF03547">
    <property type="entry name" value="Mem_trans"/>
    <property type="match status" value="1"/>
</dbReference>
<organism evidence="8 9">
    <name type="scientific">Rosenbergiella australiborealis</name>
    <dbReference type="NCBI Taxonomy" id="1544696"/>
    <lineage>
        <taxon>Bacteria</taxon>
        <taxon>Pseudomonadati</taxon>
        <taxon>Pseudomonadota</taxon>
        <taxon>Gammaproteobacteria</taxon>
        <taxon>Enterobacterales</taxon>
        <taxon>Erwiniaceae</taxon>
        <taxon>Rosenbergiella</taxon>
    </lineage>
</organism>
<feature type="transmembrane region" description="Helical" evidence="7">
    <location>
        <begin position="125"/>
        <end position="144"/>
    </location>
</feature>
<evidence type="ECO:0000256" key="1">
    <source>
        <dbReference type="ARBA" id="ARBA00004141"/>
    </source>
</evidence>
<protein>
    <submittedName>
        <fullName evidence="8">AEC family transporter</fullName>
    </submittedName>
</protein>
<comment type="caution">
    <text evidence="8">The sequence shown here is derived from an EMBL/GenBank/DDBJ whole genome shotgun (WGS) entry which is preliminary data.</text>
</comment>
<evidence type="ECO:0000256" key="7">
    <source>
        <dbReference type="SAM" id="Phobius"/>
    </source>
</evidence>
<gene>
    <name evidence="8" type="ORF">HGT73_03470</name>
</gene>
<feature type="transmembrane region" description="Helical" evidence="7">
    <location>
        <begin position="63"/>
        <end position="82"/>
    </location>
</feature>
<feature type="transmembrane region" description="Helical" evidence="7">
    <location>
        <begin position="276"/>
        <end position="295"/>
    </location>
</feature>
<comment type="subcellular location">
    <subcellularLocation>
        <location evidence="1">Membrane</location>
        <topology evidence="1">Multi-pass membrane protein</topology>
    </subcellularLocation>
</comment>
<accession>A0ABS5T268</accession>
<dbReference type="InterPro" id="IPR004776">
    <property type="entry name" value="Mem_transp_PIN-like"/>
</dbReference>
<keyword evidence="5 7" id="KW-1133">Transmembrane helix</keyword>
<keyword evidence="4 7" id="KW-0812">Transmembrane</keyword>
<feature type="transmembrane region" description="Helical" evidence="7">
    <location>
        <begin position="186"/>
        <end position="206"/>
    </location>
</feature>
<evidence type="ECO:0000256" key="5">
    <source>
        <dbReference type="ARBA" id="ARBA00022989"/>
    </source>
</evidence>
<evidence type="ECO:0000313" key="9">
    <source>
        <dbReference type="Proteomes" id="UP000786875"/>
    </source>
</evidence>
<feature type="transmembrane region" description="Helical" evidence="7">
    <location>
        <begin position="213"/>
        <end position="235"/>
    </location>
</feature>
<keyword evidence="9" id="KW-1185">Reference proteome</keyword>
<dbReference type="EMBL" id="JABBFO010000002">
    <property type="protein sequence ID" value="MBT0726449.1"/>
    <property type="molecule type" value="Genomic_DNA"/>
</dbReference>
<keyword evidence="3" id="KW-1003">Cell membrane</keyword>
<name>A0ABS5T268_9GAMM</name>
<feature type="transmembrane region" description="Helical" evidence="7">
    <location>
        <begin position="156"/>
        <end position="174"/>
    </location>
</feature>
<evidence type="ECO:0000256" key="4">
    <source>
        <dbReference type="ARBA" id="ARBA00022692"/>
    </source>
</evidence>
<keyword evidence="6 7" id="KW-0472">Membrane</keyword>
<evidence type="ECO:0000256" key="2">
    <source>
        <dbReference type="ARBA" id="ARBA00022448"/>
    </source>
</evidence>
<reference evidence="8 9" key="1">
    <citation type="submission" date="2020-04" db="EMBL/GenBank/DDBJ databases">
        <title>Genome sequencing of Rosenbergiella species.</title>
        <authorList>
            <person name="Alvarez-Perez S."/>
            <person name="Lievens B."/>
        </authorList>
    </citation>
    <scope>NUCLEOTIDE SEQUENCE [LARGE SCALE GENOMIC DNA]</scope>
    <source>
        <strain evidence="8 9">CdVSA20.1</strain>
    </source>
</reference>
<keyword evidence="2" id="KW-0813">Transport</keyword>
<dbReference type="PANTHER" id="PTHR36838:SF1">
    <property type="entry name" value="SLR1864 PROTEIN"/>
    <property type="match status" value="1"/>
</dbReference>